<proteinExistence type="predicted"/>
<dbReference type="AlphaFoldDB" id="A0A8S9Y5E4"/>
<organism evidence="1 2">
    <name type="scientific">Apolygus lucorum</name>
    <name type="common">Small green plant bug</name>
    <name type="synonym">Lygocoris lucorum</name>
    <dbReference type="NCBI Taxonomy" id="248454"/>
    <lineage>
        <taxon>Eukaryota</taxon>
        <taxon>Metazoa</taxon>
        <taxon>Ecdysozoa</taxon>
        <taxon>Arthropoda</taxon>
        <taxon>Hexapoda</taxon>
        <taxon>Insecta</taxon>
        <taxon>Pterygota</taxon>
        <taxon>Neoptera</taxon>
        <taxon>Paraneoptera</taxon>
        <taxon>Hemiptera</taxon>
        <taxon>Heteroptera</taxon>
        <taxon>Panheteroptera</taxon>
        <taxon>Cimicomorpha</taxon>
        <taxon>Miridae</taxon>
        <taxon>Mirini</taxon>
        <taxon>Apolygus</taxon>
    </lineage>
</organism>
<reference evidence="1" key="1">
    <citation type="journal article" date="2021" name="Mol. Ecol. Resour.">
        <title>Apolygus lucorum genome provides insights into omnivorousness and mesophyll feeding.</title>
        <authorList>
            <person name="Liu Y."/>
            <person name="Liu H."/>
            <person name="Wang H."/>
            <person name="Huang T."/>
            <person name="Liu B."/>
            <person name="Yang B."/>
            <person name="Yin L."/>
            <person name="Li B."/>
            <person name="Zhang Y."/>
            <person name="Zhang S."/>
            <person name="Jiang F."/>
            <person name="Zhang X."/>
            <person name="Ren Y."/>
            <person name="Wang B."/>
            <person name="Wang S."/>
            <person name="Lu Y."/>
            <person name="Wu K."/>
            <person name="Fan W."/>
            <person name="Wang G."/>
        </authorList>
    </citation>
    <scope>NUCLEOTIDE SEQUENCE</scope>
    <source>
        <strain evidence="1">12Hb</strain>
    </source>
</reference>
<accession>A0A8S9Y5E4</accession>
<gene>
    <name evidence="1" type="ORF">GE061_000735</name>
</gene>
<evidence type="ECO:0000313" key="1">
    <source>
        <dbReference type="EMBL" id="KAF6216393.1"/>
    </source>
</evidence>
<dbReference type="Proteomes" id="UP000466442">
    <property type="component" value="Linkage Group LG1"/>
</dbReference>
<sequence>MPRHISDCRALRLVPSTWAQLPVEIRMDGPGGRAEEGSNRCFSPARPEPELLNLRVSGDVSCGSSASRGYITRFRGQRCIRRRAR</sequence>
<evidence type="ECO:0000313" key="2">
    <source>
        <dbReference type="Proteomes" id="UP000466442"/>
    </source>
</evidence>
<keyword evidence="2" id="KW-1185">Reference proteome</keyword>
<dbReference type="EMBL" id="WIXP02000001">
    <property type="protein sequence ID" value="KAF6216393.1"/>
    <property type="molecule type" value="Genomic_DNA"/>
</dbReference>
<name>A0A8S9Y5E4_APOLU</name>
<comment type="caution">
    <text evidence="1">The sequence shown here is derived from an EMBL/GenBank/DDBJ whole genome shotgun (WGS) entry which is preliminary data.</text>
</comment>
<protein>
    <submittedName>
        <fullName evidence="1">Uncharacterized protein</fullName>
    </submittedName>
</protein>